<sequence length="144" mass="15408">MRTDDRDVAIGRVLEGVVSARRLLGDARRRPFASLMLTSSQLEALFVLTHAAEPITPSALAQRLGVTAGAVTQLLDGVKRAGLVEQAAHPDDARSRVIRLTASARAEVDVFEAGVVAEMRPHFADLSTSELNQLAALLGRVGRE</sequence>
<dbReference type="PANTHER" id="PTHR33164">
    <property type="entry name" value="TRANSCRIPTIONAL REGULATOR, MARR FAMILY"/>
    <property type="match status" value="1"/>
</dbReference>
<accession>A0ABZ0VD16</accession>
<evidence type="ECO:0000259" key="1">
    <source>
        <dbReference type="PROSITE" id="PS50995"/>
    </source>
</evidence>
<evidence type="ECO:0000313" key="2">
    <source>
        <dbReference type="EMBL" id="WQB70788.1"/>
    </source>
</evidence>
<dbReference type="InterPro" id="IPR036388">
    <property type="entry name" value="WH-like_DNA-bd_sf"/>
</dbReference>
<proteinExistence type="predicted"/>
<dbReference type="SUPFAM" id="SSF46785">
    <property type="entry name" value="Winged helix' DNA-binding domain"/>
    <property type="match status" value="1"/>
</dbReference>
<dbReference type="PRINTS" id="PR00598">
    <property type="entry name" value="HTHMARR"/>
</dbReference>
<organism evidence="2 3">
    <name type="scientific">Microbacterium invictum</name>
    <dbReference type="NCBI Taxonomy" id="515415"/>
    <lineage>
        <taxon>Bacteria</taxon>
        <taxon>Bacillati</taxon>
        <taxon>Actinomycetota</taxon>
        <taxon>Actinomycetes</taxon>
        <taxon>Micrococcales</taxon>
        <taxon>Microbacteriaceae</taxon>
        <taxon>Microbacterium</taxon>
    </lineage>
</organism>
<reference evidence="2 3" key="1">
    <citation type="submission" date="2023-06" db="EMBL/GenBank/DDBJ databases">
        <title>Rock-solubilizing bacteria, Microbacterium invictum, promotes re-establishment of vegetation in rocky wasteland by accelerating rock bio-weathering and reshaping soil bacterial community.</title>
        <authorList>
            <person name="Liu C."/>
        </authorList>
    </citation>
    <scope>NUCLEOTIDE SEQUENCE [LARGE SCALE GENOMIC DNA]</scope>
    <source>
        <strain evidence="2 3">X-18</strain>
    </source>
</reference>
<dbReference type="Proteomes" id="UP001324533">
    <property type="component" value="Chromosome"/>
</dbReference>
<dbReference type="EMBL" id="CP139779">
    <property type="protein sequence ID" value="WQB70788.1"/>
    <property type="molecule type" value="Genomic_DNA"/>
</dbReference>
<dbReference type="PROSITE" id="PS50995">
    <property type="entry name" value="HTH_MARR_2"/>
    <property type="match status" value="1"/>
</dbReference>
<feature type="domain" description="HTH marR-type" evidence="1">
    <location>
        <begin position="7"/>
        <end position="143"/>
    </location>
</feature>
<dbReference type="SMART" id="SM00347">
    <property type="entry name" value="HTH_MARR"/>
    <property type="match status" value="1"/>
</dbReference>
<keyword evidence="3" id="KW-1185">Reference proteome</keyword>
<dbReference type="InterPro" id="IPR039422">
    <property type="entry name" value="MarR/SlyA-like"/>
</dbReference>
<dbReference type="Pfam" id="PF12802">
    <property type="entry name" value="MarR_2"/>
    <property type="match status" value="1"/>
</dbReference>
<gene>
    <name evidence="2" type="ORF">T9R20_02180</name>
</gene>
<dbReference type="Gene3D" id="1.10.10.10">
    <property type="entry name" value="Winged helix-like DNA-binding domain superfamily/Winged helix DNA-binding domain"/>
    <property type="match status" value="1"/>
</dbReference>
<dbReference type="InterPro" id="IPR036390">
    <property type="entry name" value="WH_DNA-bd_sf"/>
</dbReference>
<evidence type="ECO:0000313" key="3">
    <source>
        <dbReference type="Proteomes" id="UP001324533"/>
    </source>
</evidence>
<dbReference type="InterPro" id="IPR000835">
    <property type="entry name" value="HTH_MarR-typ"/>
</dbReference>
<name>A0ABZ0VD16_9MICO</name>
<dbReference type="PANTHER" id="PTHR33164:SF43">
    <property type="entry name" value="HTH-TYPE TRANSCRIPTIONAL REPRESSOR YETL"/>
    <property type="match status" value="1"/>
</dbReference>
<protein>
    <submittedName>
        <fullName evidence="2">MarR family transcriptional regulator</fullName>
    </submittedName>
</protein>
<dbReference type="RefSeq" id="WP_322410924.1">
    <property type="nucleotide sequence ID" value="NZ_CP139779.1"/>
</dbReference>